<comment type="cofactor">
    <cofactor evidence="10">
        <name>Mg(2+)</name>
        <dbReference type="ChEBI" id="CHEBI:18420"/>
    </cofactor>
    <text evidence="10">Binds 2 divalent ions per subunit.</text>
</comment>
<dbReference type="Proteomes" id="UP001057532">
    <property type="component" value="Chromosome"/>
</dbReference>
<gene>
    <name evidence="10 17" type="primary">metK</name>
    <name evidence="17" type="ORF">M8332_04165</name>
</gene>
<feature type="binding site" description="in other chain" evidence="10">
    <location>
        <begin position="241"/>
        <end position="242"/>
    </location>
    <ligand>
        <name>ATP</name>
        <dbReference type="ChEBI" id="CHEBI:30616"/>
        <note>ligand shared between two neighboring subunits</note>
    </ligand>
</feature>
<sequence>MSEKHLFTSESVSEGHPDKIADHISDAILDAILKQDPQARVACETSVTTGLVLVFGEVSTTADVNIREIVRDTIRKIGYDNPAYGFDADNVAVLVSIDEQSPDIAQGVDESEETRAGQADPLDQIGAGDQGIMFGYATDETPELMPLPISLAHQLMRKTAQVRKSGELSYLRPDAKAEVTVEFDEQGQPLRVDTVVLSTQHDPDVSQAQIRTDVINKIIKQVIPAQDLDAETKYLINPTGKFVIGGPNGDAGLTGRKIIVDTYGGSAHHGGGAFSGKDATKVDRSASYAARYIAKNLVAAGLAHRVEIQLAYAIGVAEPVSIEVDTFNTSDYSELELIAAIRQTFDLRPAGIIKMLDLQRPIYEQTATYGHFGRDDIDLPWEHTDRVAQLQDAVKKN</sequence>
<dbReference type="EMBL" id="CP097478">
    <property type="protein sequence ID" value="USS92833.1"/>
    <property type="molecule type" value="Genomic_DNA"/>
</dbReference>
<feature type="region of interest" description="Disordered" evidence="13">
    <location>
        <begin position="106"/>
        <end position="125"/>
    </location>
</feature>
<evidence type="ECO:0000256" key="2">
    <source>
        <dbReference type="ARBA" id="ARBA00009685"/>
    </source>
</evidence>
<evidence type="ECO:0000256" key="12">
    <source>
        <dbReference type="RuleBase" id="RU004462"/>
    </source>
</evidence>
<feature type="binding site" description="in other chain" evidence="10">
    <location>
        <begin position="174"/>
        <end position="176"/>
    </location>
    <ligand>
        <name>ATP</name>
        <dbReference type="ChEBI" id="CHEBI:30616"/>
        <note>ligand shared between two neighboring subunits</note>
    </ligand>
</feature>
<feature type="domain" description="S-adenosylmethionine synthetase N-terminal" evidence="14">
    <location>
        <begin position="5"/>
        <end position="102"/>
    </location>
</feature>
<dbReference type="PANTHER" id="PTHR11964">
    <property type="entry name" value="S-ADENOSYLMETHIONINE SYNTHETASE"/>
    <property type="match status" value="1"/>
</dbReference>
<dbReference type="GO" id="GO:0004478">
    <property type="term" value="F:methionine adenosyltransferase activity"/>
    <property type="evidence" value="ECO:0007669"/>
    <property type="project" value="UniProtKB-EC"/>
</dbReference>
<evidence type="ECO:0000256" key="5">
    <source>
        <dbReference type="ARBA" id="ARBA00022723"/>
    </source>
</evidence>
<dbReference type="PROSITE" id="PS00376">
    <property type="entry name" value="ADOMET_SYNTHASE_1"/>
    <property type="match status" value="1"/>
</dbReference>
<evidence type="ECO:0000259" key="15">
    <source>
        <dbReference type="Pfam" id="PF02772"/>
    </source>
</evidence>
<dbReference type="InterPro" id="IPR002133">
    <property type="entry name" value="S-AdoMet_synthetase"/>
</dbReference>
<dbReference type="Gene3D" id="3.30.300.10">
    <property type="match status" value="3"/>
</dbReference>
<feature type="binding site" description="in other chain" evidence="10">
    <location>
        <position position="100"/>
    </location>
    <ligand>
        <name>L-methionine</name>
        <dbReference type="ChEBI" id="CHEBI:57844"/>
        <note>ligand shared between two neighboring subunits</note>
    </ligand>
</feature>
<comment type="function">
    <text evidence="10">Catalyzes the formation of S-adenosylmethionine (AdoMet) from methionine and ATP. The overall synthetic reaction is composed of two sequential steps, AdoMet formation and the subsequent tripolyphosphate hydrolysis which occurs prior to release of AdoMet from the enzyme.</text>
</comment>
<evidence type="ECO:0000256" key="1">
    <source>
        <dbReference type="ARBA" id="ARBA00005224"/>
    </source>
</evidence>
<feature type="binding site" evidence="10">
    <location>
        <position position="250"/>
    </location>
    <ligand>
        <name>L-methionine</name>
        <dbReference type="ChEBI" id="CHEBI:57844"/>
        <note>ligand shared between two neighboring subunits</note>
    </ligand>
</feature>
<feature type="binding site" evidence="10">
    <location>
        <position position="250"/>
    </location>
    <ligand>
        <name>ATP</name>
        <dbReference type="ChEBI" id="CHEBI:30616"/>
        <note>ligand shared between two neighboring subunits</note>
    </ligand>
</feature>
<evidence type="ECO:0000256" key="9">
    <source>
        <dbReference type="ARBA" id="ARBA00022958"/>
    </source>
</evidence>
<organism evidence="17 18">
    <name type="scientific">Fructilactobacillus ixorae</name>
    <dbReference type="NCBI Taxonomy" id="1750535"/>
    <lineage>
        <taxon>Bacteria</taxon>
        <taxon>Bacillati</taxon>
        <taxon>Bacillota</taxon>
        <taxon>Bacilli</taxon>
        <taxon>Lactobacillales</taxon>
        <taxon>Lactobacillaceae</taxon>
        <taxon>Fructilactobacillus</taxon>
    </lineage>
</organism>
<dbReference type="Pfam" id="PF02773">
    <property type="entry name" value="S-AdoMet_synt_C"/>
    <property type="match status" value="1"/>
</dbReference>
<comment type="cofactor">
    <cofactor evidence="10">
        <name>K(+)</name>
        <dbReference type="ChEBI" id="CHEBI:29103"/>
    </cofactor>
    <text evidence="10">Binds 1 potassium ion per subunit.</text>
</comment>
<feature type="binding site" description="in other chain" evidence="10">
    <location>
        <begin position="256"/>
        <end position="257"/>
    </location>
    <ligand>
        <name>ATP</name>
        <dbReference type="ChEBI" id="CHEBI:30616"/>
        <note>ligand shared between two neighboring subunits</note>
    </ligand>
</feature>
<keyword evidence="7 10" id="KW-0067">ATP-binding</keyword>
<keyword evidence="10" id="KW-0963">Cytoplasm</keyword>
<dbReference type="InterPro" id="IPR022636">
    <property type="entry name" value="S-AdoMet_synthetase_sfam"/>
</dbReference>
<feature type="binding site" description="in other chain" evidence="10">
    <location>
        <position position="281"/>
    </location>
    <ligand>
        <name>L-methionine</name>
        <dbReference type="ChEBI" id="CHEBI:57844"/>
        <note>ligand shared between two neighboring subunits</note>
    </ligand>
</feature>
<evidence type="ECO:0000256" key="6">
    <source>
        <dbReference type="ARBA" id="ARBA00022741"/>
    </source>
</evidence>
<keyword evidence="3 10" id="KW-0554">One-carbon metabolism</keyword>
<evidence type="ECO:0000256" key="8">
    <source>
        <dbReference type="ARBA" id="ARBA00022842"/>
    </source>
</evidence>
<feature type="binding site" evidence="10">
    <location>
        <position position="18"/>
    </location>
    <ligand>
        <name>Mg(2+)</name>
        <dbReference type="ChEBI" id="CHEBI:18420"/>
    </ligand>
</feature>
<dbReference type="InterPro" id="IPR022629">
    <property type="entry name" value="S-AdoMet_synt_central"/>
</dbReference>
<dbReference type="PIRSF" id="PIRSF000497">
    <property type="entry name" value="MAT"/>
    <property type="match status" value="1"/>
</dbReference>
<evidence type="ECO:0000256" key="4">
    <source>
        <dbReference type="ARBA" id="ARBA00022679"/>
    </source>
</evidence>
<feature type="binding site" description="in other chain" evidence="10">
    <location>
        <position position="16"/>
    </location>
    <ligand>
        <name>ATP</name>
        <dbReference type="ChEBI" id="CHEBI:30616"/>
        <note>ligand shared between two neighboring subunits</note>
    </ligand>
</feature>
<evidence type="ECO:0000313" key="18">
    <source>
        <dbReference type="Proteomes" id="UP001057532"/>
    </source>
</evidence>
<evidence type="ECO:0000256" key="3">
    <source>
        <dbReference type="ARBA" id="ARBA00022563"/>
    </source>
</evidence>
<dbReference type="InterPro" id="IPR022630">
    <property type="entry name" value="S-AdoMet_synt_C"/>
</dbReference>
<comment type="subunit">
    <text evidence="10">Homotetramer; dimer of dimers.</text>
</comment>
<evidence type="ECO:0000256" key="11">
    <source>
        <dbReference type="RuleBase" id="RU000542"/>
    </source>
</evidence>
<evidence type="ECO:0000313" key="17">
    <source>
        <dbReference type="EMBL" id="USS92833.1"/>
    </source>
</evidence>
<dbReference type="SUPFAM" id="SSF55973">
    <property type="entry name" value="S-adenosylmethionine synthetase"/>
    <property type="match status" value="3"/>
</dbReference>
<comment type="pathway">
    <text evidence="1 10">Amino-acid biosynthesis; S-adenosyl-L-methionine biosynthesis; S-adenosyl-L-methionine from L-methionine: step 1/1.</text>
</comment>
<name>A0ABY5C4S7_9LACO</name>
<evidence type="ECO:0000256" key="13">
    <source>
        <dbReference type="SAM" id="MobiDB-lite"/>
    </source>
</evidence>
<keyword evidence="6 10" id="KW-0547">Nucleotide-binding</keyword>
<proteinExistence type="inferred from homology"/>
<evidence type="ECO:0000259" key="14">
    <source>
        <dbReference type="Pfam" id="PF00438"/>
    </source>
</evidence>
<keyword evidence="9 10" id="KW-0630">Potassium</keyword>
<feature type="domain" description="S-adenosylmethionine synthetase C-terminal" evidence="16">
    <location>
        <begin position="244"/>
        <end position="382"/>
    </location>
</feature>
<feature type="binding site" evidence="10">
    <location>
        <position position="277"/>
    </location>
    <ligand>
        <name>ATP</name>
        <dbReference type="ChEBI" id="CHEBI:30616"/>
        <note>ligand shared between two neighboring subunits</note>
    </ligand>
</feature>
<keyword evidence="8 10" id="KW-0460">Magnesium</keyword>
<dbReference type="Pfam" id="PF00438">
    <property type="entry name" value="S-AdoMet_synt_N"/>
    <property type="match status" value="1"/>
</dbReference>
<dbReference type="RefSeq" id="WP_252779593.1">
    <property type="nucleotide sequence ID" value="NZ_CP097478.1"/>
</dbReference>
<evidence type="ECO:0000256" key="7">
    <source>
        <dbReference type="ARBA" id="ARBA00022840"/>
    </source>
</evidence>
<comment type="catalytic activity">
    <reaction evidence="10">
        <text>L-methionine + ATP + H2O = S-adenosyl-L-methionine + phosphate + diphosphate</text>
        <dbReference type="Rhea" id="RHEA:21080"/>
        <dbReference type="ChEBI" id="CHEBI:15377"/>
        <dbReference type="ChEBI" id="CHEBI:30616"/>
        <dbReference type="ChEBI" id="CHEBI:33019"/>
        <dbReference type="ChEBI" id="CHEBI:43474"/>
        <dbReference type="ChEBI" id="CHEBI:57844"/>
        <dbReference type="ChEBI" id="CHEBI:59789"/>
        <dbReference type="EC" id="2.5.1.6"/>
    </reaction>
</comment>
<dbReference type="Pfam" id="PF02772">
    <property type="entry name" value="S-AdoMet_synt_M"/>
    <property type="match status" value="1"/>
</dbReference>
<dbReference type="InterPro" id="IPR022631">
    <property type="entry name" value="ADOMET_SYNTHASE_CS"/>
</dbReference>
<evidence type="ECO:0000256" key="10">
    <source>
        <dbReference type="HAMAP-Rule" id="MF_00086"/>
    </source>
</evidence>
<dbReference type="EC" id="2.5.1.6" evidence="10"/>
<dbReference type="InterPro" id="IPR022628">
    <property type="entry name" value="S-AdoMet_synt_N"/>
</dbReference>
<feature type="binding site" description="in other chain" evidence="10">
    <location>
        <position position="57"/>
    </location>
    <ligand>
        <name>L-methionine</name>
        <dbReference type="ChEBI" id="CHEBI:57844"/>
        <note>ligand shared between two neighboring subunits</note>
    </ligand>
</feature>
<dbReference type="HAMAP" id="MF_00086">
    <property type="entry name" value="S_AdoMet_synth1"/>
    <property type="match status" value="1"/>
</dbReference>
<feature type="domain" description="S-adenosylmethionine synthetase central" evidence="15">
    <location>
        <begin position="124"/>
        <end position="242"/>
    </location>
</feature>
<evidence type="ECO:0000259" key="16">
    <source>
        <dbReference type="Pfam" id="PF02773"/>
    </source>
</evidence>
<dbReference type="NCBIfam" id="TIGR01034">
    <property type="entry name" value="metK"/>
    <property type="match status" value="1"/>
</dbReference>
<accession>A0ABY5C4S7</accession>
<keyword evidence="4 10" id="KW-0808">Transferase</keyword>
<keyword evidence="18" id="KW-1185">Reference proteome</keyword>
<protein>
    <recommendedName>
        <fullName evidence="10">S-adenosylmethionine synthase</fullName>
        <shortName evidence="10">AdoMet synthase</shortName>
        <ecNumber evidence="10">2.5.1.6</ecNumber>
    </recommendedName>
    <alternativeName>
        <fullName evidence="10">MAT</fullName>
    </alternativeName>
    <alternativeName>
        <fullName evidence="10">Methionine adenosyltransferase</fullName>
    </alternativeName>
</protein>
<comment type="similarity">
    <text evidence="2 10 12">Belongs to the AdoMet synthase family.</text>
</comment>
<feature type="binding site" evidence="10">
    <location>
        <position position="44"/>
    </location>
    <ligand>
        <name>K(+)</name>
        <dbReference type="ChEBI" id="CHEBI:29103"/>
    </ligand>
</feature>
<comment type="subcellular location">
    <subcellularLocation>
        <location evidence="10 11">Cytoplasm</location>
    </subcellularLocation>
</comment>
<dbReference type="PROSITE" id="PS00377">
    <property type="entry name" value="ADOMET_SYNTHASE_2"/>
    <property type="match status" value="1"/>
</dbReference>
<feature type="binding site" evidence="10">
    <location>
        <position position="273"/>
    </location>
    <ligand>
        <name>ATP</name>
        <dbReference type="ChEBI" id="CHEBI:30616"/>
        <note>ligand shared between two neighboring subunits</note>
    </ligand>
</feature>
<dbReference type="CDD" id="cd18079">
    <property type="entry name" value="S-AdoMet_synt"/>
    <property type="match status" value="1"/>
</dbReference>
<keyword evidence="5 10" id="KW-0479">Metal-binding</keyword>
<reference evidence="17" key="1">
    <citation type="submission" date="2022-05" db="EMBL/GenBank/DDBJ databases">
        <authorList>
            <person name="Oliphant S.A."/>
            <person name="Watson-Haigh N.S."/>
            <person name="Sumby K.M."/>
            <person name="Gardner J.M."/>
            <person name="Jiranek V."/>
        </authorList>
    </citation>
    <scope>NUCLEOTIDE SEQUENCE</scope>
    <source>
        <strain evidence="17">Ru20-1</strain>
    </source>
</reference>
<feature type="region of interest" description="Flexible loop" evidence="10">
    <location>
        <begin position="100"/>
        <end position="110"/>
    </location>
</feature>